<dbReference type="Pfam" id="PF02350">
    <property type="entry name" value="Epimerase_2"/>
    <property type="match status" value="1"/>
</dbReference>
<dbReference type="PANTHER" id="PTHR43174">
    <property type="entry name" value="UDP-N-ACETYLGLUCOSAMINE 2-EPIMERASE"/>
    <property type="match status" value="1"/>
</dbReference>
<dbReference type="CDD" id="cd03786">
    <property type="entry name" value="GTB_UDP-GlcNAc_2-Epimerase"/>
    <property type="match status" value="1"/>
</dbReference>
<evidence type="ECO:0000313" key="4">
    <source>
        <dbReference type="Proteomes" id="UP000286270"/>
    </source>
</evidence>
<dbReference type="Proteomes" id="UP000286270">
    <property type="component" value="Unassembled WGS sequence"/>
</dbReference>
<dbReference type="RefSeq" id="WP_122141824.1">
    <property type="nucleotide sequence ID" value="NZ_JAFKPL010000004.1"/>
</dbReference>
<dbReference type="GO" id="GO:0008761">
    <property type="term" value="F:UDP-N-acetylglucosamine 2-epimerase activity"/>
    <property type="evidence" value="ECO:0007669"/>
    <property type="project" value="UniProtKB-EC"/>
</dbReference>
<evidence type="ECO:0000259" key="2">
    <source>
        <dbReference type="Pfam" id="PF02350"/>
    </source>
</evidence>
<gene>
    <name evidence="3" type="ORF">DWW08_04160</name>
</gene>
<keyword evidence="1 3" id="KW-0413">Isomerase</keyword>
<dbReference type="PANTHER" id="PTHR43174:SF1">
    <property type="entry name" value="UDP-N-ACETYLGLUCOSAMINE 2-EPIMERASE"/>
    <property type="match status" value="1"/>
</dbReference>
<dbReference type="InterPro" id="IPR029767">
    <property type="entry name" value="WecB-like"/>
</dbReference>
<dbReference type="EMBL" id="QRZH01000002">
    <property type="protein sequence ID" value="RGV59098.1"/>
    <property type="molecule type" value="Genomic_DNA"/>
</dbReference>
<protein>
    <submittedName>
        <fullName evidence="3">UDP-N-acetylglucosamine 2-epimerase (Non-hydrolyzing)</fullName>
        <ecNumber evidence="3">5.1.3.14</ecNumber>
    </submittedName>
</protein>
<proteinExistence type="inferred from homology"/>
<name>A0A412YNN3_BACFG</name>
<dbReference type="SUPFAM" id="SSF53756">
    <property type="entry name" value="UDP-Glycosyltransferase/glycogen phosphorylase"/>
    <property type="match status" value="1"/>
</dbReference>
<dbReference type="AlphaFoldDB" id="A0A412YNN3"/>
<feature type="domain" description="UDP-N-acetylglucosamine 2-epimerase" evidence="2">
    <location>
        <begin position="27"/>
        <end position="353"/>
    </location>
</feature>
<dbReference type="InterPro" id="IPR003331">
    <property type="entry name" value="UDP_GlcNAc_Epimerase_2_dom"/>
</dbReference>
<dbReference type="NCBIfam" id="TIGR00236">
    <property type="entry name" value="wecB"/>
    <property type="match status" value="1"/>
</dbReference>
<comment type="caution">
    <text evidence="3">The sequence shown here is derived from an EMBL/GenBank/DDBJ whole genome shotgun (WGS) entry which is preliminary data.</text>
</comment>
<dbReference type="EC" id="5.1.3.14" evidence="3"/>
<organism evidence="3 4">
    <name type="scientific">Bacteroides fragilis</name>
    <dbReference type="NCBI Taxonomy" id="817"/>
    <lineage>
        <taxon>Bacteria</taxon>
        <taxon>Pseudomonadati</taxon>
        <taxon>Bacteroidota</taxon>
        <taxon>Bacteroidia</taxon>
        <taxon>Bacteroidales</taxon>
        <taxon>Bacteroidaceae</taxon>
        <taxon>Bacteroides</taxon>
    </lineage>
</organism>
<evidence type="ECO:0000313" key="3">
    <source>
        <dbReference type="EMBL" id="RGV59098.1"/>
    </source>
</evidence>
<dbReference type="Gene3D" id="3.40.50.2000">
    <property type="entry name" value="Glycogen Phosphorylase B"/>
    <property type="match status" value="2"/>
</dbReference>
<evidence type="ECO:0000256" key="1">
    <source>
        <dbReference type="RuleBase" id="RU003513"/>
    </source>
</evidence>
<accession>A0A412YNN3</accession>
<sequence>MKIVTIIGARPQFIKAAVVSRMFLVSKNVEEIIIHTGQHFDANMSDIFFCEMCIPKPHYNLNINSLSHGAMTGQMLEKIEKILEKEQPDWVLVYGDTNSTIAGALAAKKLHIKVAHVEAGLRSFNMNMPEEINRILTDRISDILFCPTDKAMENLLSEGYANIKCKMINNGDVMQDAAIFYASKCKKPSIGLLDRFILCTVHRAENTDSPERLKSIFAALENISQKCEVVLPLHPRTKSKLIKIGYDFSHSNICFIQPVGYLEMVWLLKNCEIVMTDSGGLQKEAYFFGKYCVTMRDETEWIELVDNGFNCLVGSDKKQIEESCFLLMTTPKKGFENRLYGNGDAGNKILEALLLA</sequence>
<reference evidence="3 4" key="1">
    <citation type="submission" date="2018-08" db="EMBL/GenBank/DDBJ databases">
        <title>A genome reference for cultivated species of the human gut microbiota.</title>
        <authorList>
            <person name="Zou Y."/>
            <person name="Xue W."/>
            <person name="Luo G."/>
        </authorList>
    </citation>
    <scope>NUCLEOTIDE SEQUENCE [LARGE SCALE GENOMIC DNA]</scope>
    <source>
        <strain evidence="3 4">AF14-26</strain>
    </source>
</reference>
<comment type="similarity">
    <text evidence="1">Belongs to the UDP-N-acetylglucosamine 2-epimerase family.</text>
</comment>